<dbReference type="InterPro" id="IPR050260">
    <property type="entry name" value="FAD-bd_OxRdtase"/>
</dbReference>
<comment type="similarity">
    <text evidence="2">Belongs to the FAD-dependent oxidoreductase family.</text>
</comment>
<dbReference type="Pfam" id="PF07992">
    <property type="entry name" value="Pyr_redox_2"/>
    <property type="match status" value="1"/>
</dbReference>
<dbReference type="InterPro" id="IPR036188">
    <property type="entry name" value="FAD/NAD-bd_sf"/>
</dbReference>
<dbReference type="SUPFAM" id="SSF51905">
    <property type="entry name" value="FAD/NAD(P)-binding domain"/>
    <property type="match status" value="1"/>
</dbReference>
<comment type="cofactor">
    <cofactor evidence="1">
        <name>FAD</name>
        <dbReference type="ChEBI" id="CHEBI:57692"/>
    </cofactor>
</comment>
<dbReference type="EMBL" id="BNFF01000001">
    <property type="protein sequence ID" value="GHK50761.1"/>
    <property type="molecule type" value="Genomic_DNA"/>
</dbReference>
<dbReference type="AlphaFoldDB" id="A0A919HVC2"/>
<evidence type="ECO:0000256" key="4">
    <source>
        <dbReference type="ARBA" id="ARBA00022827"/>
    </source>
</evidence>
<evidence type="ECO:0000259" key="5">
    <source>
        <dbReference type="Pfam" id="PF07992"/>
    </source>
</evidence>
<accession>A0A919HVC2</accession>
<reference evidence="6" key="1">
    <citation type="submission" date="2020-10" db="EMBL/GenBank/DDBJ databases">
        <title>Genome Sequence of ESBL Producing Zambian Clinical Strains.</title>
        <authorList>
            <person name="Shawa M."/>
            <person name="Furuta Y."/>
            <person name="Simbotwe M."/>
            <person name="Mulenga E."/>
            <person name="Mubanga M."/>
            <person name="Mulenga G."/>
            <person name="Kaile C."/>
            <person name="Zorigt T."/>
            <person name="Hang'ombe B."/>
            <person name="Higashi H."/>
        </authorList>
    </citation>
    <scope>NUCLEOTIDE SEQUENCE</scope>
    <source>
        <strain evidence="6">Zam_UTH_09</strain>
    </source>
</reference>
<dbReference type="InterPro" id="IPR023753">
    <property type="entry name" value="FAD/NAD-binding_dom"/>
</dbReference>
<dbReference type="PRINTS" id="PR00945">
    <property type="entry name" value="HGRDTASE"/>
</dbReference>
<organism evidence="6 7">
    <name type="scientific">Klebsiella pneumoniae</name>
    <dbReference type="NCBI Taxonomy" id="573"/>
    <lineage>
        <taxon>Bacteria</taxon>
        <taxon>Pseudomonadati</taxon>
        <taxon>Pseudomonadota</taxon>
        <taxon>Gammaproteobacteria</taxon>
        <taxon>Enterobacterales</taxon>
        <taxon>Enterobacteriaceae</taxon>
        <taxon>Klebsiella/Raoultella group</taxon>
        <taxon>Klebsiella</taxon>
        <taxon>Klebsiella pneumoniae complex</taxon>
    </lineage>
</organism>
<gene>
    <name evidence="6" type="ORF">KPZU09_04970</name>
</gene>
<dbReference type="Proteomes" id="UP000655094">
    <property type="component" value="Unassembled WGS sequence"/>
</dbReference>
<comment type="caution">
    <text evidence="6">The sequence shown here is derived from an EMBL/GenBank/DDBJ whole genome shotgun (WGS) entry which is preliminary data.</text>
</comment>
<evidence type="ECO:0000256" key="2">
    <source>
        <dbReference type="ARBA" id="ARBA00006442"/>
    </source>
</evidence>
<protein>
    <recommendedName>
        <fullName evidence="5">FAD/NAD(P)-binding domain-containing protein</fullName>
    </recommendedName>
</protein>
<proteinExistence type="inferred from homology"/>
<keyword evidence="4" id="KW-0274">FAD</keyword>
<feature type="domain" description="FAD/NAD(P)-binding" evidence="5">
    <location>
        <begin position="11"/>
        <end position="187"/>
    </location>
</feature>
<evidence type="ECO:0000256" key="1">
    <source>
        <dbReference type="ARBA" id="ARBA00001974"/>
    </source>
</evidence>
<dbReference type="Gene3D" id="3.50.50.60">
    <property type="entry name" value="FAD/NAD(P)-binding domain"/>
    <property type="match status" value="4"/>
</dbReference>
<dbReference type="PANTHER" id="PTHR43429">
    <property type="entry name" value="PYRIDINE NUCLEOTIDE-DISULFIDE OXIDOREDUCTASE DOMAIN-CONTAINING"/>
    <property type="match status" value="1"/>
</dbReference>
<evidence type="ECO:0000313" key="6">
    <source>
        <dbReference type="EMBL" id="GHK50761.1"/>
    </source>
</evidence>
<dbReference type="GO" id="GO:0016491">
    <property type="term" value="F:oxidoreductase activity"/>
    <property type="evidence" value="ECO:0007669"/>
    <property type="project" value="InterPro"/>
</dbReference>
<keyword evidence="3" id="KW-0285">Flavoprotein</keyword>
<dbReference type="PANTHER" id="PTHR43429:SF3">
    <property type="entry name" value="NITRITE REDUCTASE [NAD(P)H]"/>
    <property type="match status" value="1"/>
</dbReference>
<evidence type="ECO:0000313" key="7">
    <source>
        <dbReference type="Proteomes" id="UP000655094"/>
    </source>
</evidence>
<evidence type="ECO:0000256" key="3">
    <source>
        <dbReference type="ARBA" id="ARBA00022630"/>
    </source>
</evidence>
<sequence>MLPAEWYTRHGVCLRSGEAVDEVDIQQRQLRIAETRLPWDELVFATGSRPFIPPLPGIDRPQVMPFRTGGRGTYSGDTRPGGGDWRWRAGVEAAAALRRHGGEVTLLHRGSGLMAPLTDAFAADELRQQLEARGIRCVLECSIAAIDADGVRLADGRVFRAARVVLATGVQPDSRLAAQSGVLCQRGSWSTVRWPPRCRGSAPSANVAKLTARPGLVAPACVRPRCWRIACAAPRRGLCLAGRRDPPEGHRH</sequence>
<name>A0A919HVC2_KLEPN</name>